<reference evidence="2 3" key="1">
    <citation type="submission" date="2017-07" db="EMBL/GenBank/DDBJ databases">
        <title>Isolation and whole genome analysis of endospore-forming bacteria from heroin.</title>
        <authorList>
            <person name="Kalinowski J."/>
            <person name="Ahrens B."/>
            <person name="Al-Dilaimi A."/>
            <person name="Winkler A."/>
            <person name="Wibberg D."/>
            <person name="Schleenbecker U."/>
            <person name="Ruckert C."/>
            <person name="Wolfel R."/>
            <person name="Grass G."/>
        </authorList>
    </citation>
    <scope>NUCLEOTIDE SEQUENCE [LARGE SCALE GENOMIC DNA]</scope>
    <source>
        <strain evidence="2 3">7537-G1</strain>
    </source>
</reference>
<evidence type="ECO:0000256" key="1">
    <source>
        <dbReference type="SAM" id="Phobius"/>
    </source>
</evidence>
<dbReference type="Proteomes" id="UP000215596">
    <property type="component" value="Unassembled WGS sequence"/>
</dbReference>
<proteinExistence type="predicted"/>
<keyword evidence="1" id="KW-0472">Membrane</keyword>
<comment type="caution">
    <text evidence="2">The sequence shown here is derived from an EMBL/GenBank/DDBJ whole genome shotgun (WGS) entry which is preliminary data.</text>
</comment>
<organism evidence="2 3">
    <name type="scientific">Paenibacillus campinasensis</name>
    <dbReference type="NCBI Taxonomy" id="66347"/>
    <lineage>
        <taxon>Bacteria</taxon>
        <taxon>Bacillati</taxon>
        <taxon>Bacillota</taxon>
        <taxon>Bacilli</taxon>
        <taxon>Bacillales</taxon>
        <taxon>Paenibacillaceae</taxon>
        <taxon>Paenibacillus</taxon>
    </lineage>
</organism>
<evidence type="ECO:0000313" key="2">
    <source>
        <dbReference type="EMBL" id="PAD72803.1"/>
    </source>
</evidence>
<dbReference type="AlphaFoldDB" id="A0A268EI49"/>
<keyword evidence="1" id="KW-0812">Transmembrane</keyword>
<feature type="transmembrane region" description="Helical" evidence="1">
    <location>
        <begin position="15"/>
        <end position="36"/>
    </location>
</feature>
<name>A0A268EI49_9BACL</name>
<feature type="transmembrane region" description="Helical" evidence="1">
    <location>
        <begin position="42"/>
        <end position="63"/>
    </location>
</feature>
<accession>A0A268EI49</accession>
<gene>
    <name evidence="2" type="ORF">CHH67_21485</name>
</gene>
<sequence>MQGRGAMRDKQDKKLTLILSSFLFLVFLISNVIRYFEIGSLSMVTVVCNVAALVLVVVSSRVYRRAKGRRMER</sequence>
<keyword evidence="1" id="KW-1133">Transmembrane helix</keyword>
<dbReference type="EMBL" id="NPBY01000075">
    <property type="protein sequence ID" value="PAD72803.1"/>
    <property type="molecule type" value="Genomic_DNA"/>
</dbReference>
<evidence type="ECO:0000313" key="3">
    <source>
        <dbReference type="Proteomes" id="UP000215596"/>
    </source>
</evidence>
<protein>
    <submittedName>
        <fullName evidence="2">Uncharacterized protein</fullName>
    </submittedName>
</protein>